<dbReference type="Pfam" id="PF00534">
    <property type="entry name" value="Glycos_transf_1"/>
    <property type="match status" value="1"/>
</dbReference>
<feature type="compositionally biased region" description="Low complexity" evidence="3">
    <location>
        <begin position="256"/>
        <end position="276"/>
    </location>
</feature>
<evidence type="ECO:0000313" key="7">
    <source>
        <dbReference type="Proteomes" id="UP001157017"/>
    </source>
</evidence>
<evidence type="ECO:0000256" key="1">
    <source>
        <dbReference type="ARBA" id="ARBA00022676"/>
    </source>
</evidence>
<organism evidence="6 7">
    <name type="scientific">Angustibacter aerolatus</name>
    <dbReference type="NCBI Taxonomy" id="1162965"/>
    <lineage>
        <taxon>Bacteria</taxon>
        <taxon>Bacillati</taxon>
        <taxon>Actinomycetota</taxon>
        <taxon>Actinomycetes</taxon>
        <taxon>Kineosporiales</taxon>
        <taxon>Kineosporiaceae</taxon>
    </lineage>
</organism>
<name>A0ABQ6JIB2_9ACTN</name>
<dbReference type="EMBL" id="BSUZ01000001">
    <property type="protein sequence ID" value="GMA87971.1"/>
    <property type="molecule type" value="Genomic_DNA"/>
</dbReference>
<feature type="domain" description="Glycosyltransferase subfamily 4-like N-terminal" evidence="5">
    <location>
        <begin position="19"/>
        <end position="179"/>
    </location>
</feature>
<evidence type="ECO:0000259" key="5">
    <source>
        <dbReference type="Pfam" id="PF13439"/>
    </source>
</evidence>
<dbReference type="InterPro" id="IPR050194">
    <property type="entry name" value="Glycosyltransferase_grp1"/>
</dbReference>
<dbReference type="Proteomes" id="UP001157017">
    <property type="component" value="Unassembled WGS sequence"/>
</dbReference>
<comment type="caution">
    <text evidence="6">The sequence shown here is derived from an EMBL/GenBank/DDBJ whole genome shotgun (WGS) entry which is preliminary data.</text>
</comment>
<dbReference type="InterPro" id="IPR028098">
    <property type="entry name" value="Glyco_trans_4-like_N"/>
</dbReference>
<dbReference type="SUPFAM" id="SSF53756">
    <property type="entry name" value="UDP-Glycosyltransferase/glycogen phosphorylase"/>
    <property type="match status" value="1"/>
</dbReference>
<dbReference type="CDD" id="cd03801">
    <property type="entry name" value="GT4_PimA-like"/>
    <property type="match status" value="1"/>
</dbReference>
<dbReference type="Pfam" id="PF13439">
    <property type="entry name" value="Glyco_transf_4"/>
    <property type="match status" value="1"/>
</dbReference>
<feature type="region of interest" description="Disordered" evidence="3">
    <location>
        <begin position="241"/>
        <end position="292"/>
    </location>
</feature>
<evidence type="ECO:0008006" key="8">
    <source>
        <dbReference type="Google" id="ProtNLM"/>
    </source>
</evidence>
<accession>A0ABQ6JIB2</accession>
<proteinExistence type="predicted"/>
<evidence type="ECO:0000259" key="4">
    <source>
        <dbReference type="Pfam" id="PF00534"/>
    </source>
</evidence>
<evidence type="ECO:0000256" key="2">
    <source>
        <dbReference type="ARBA" id="ARBA00022679"/>
    </source>
</evidence>
<sequence length="292" mass="31978">MTRRPRVLQVAPRFPPDAGGTETHVAEVTRRLQQQGEFDVTVLTTDRAGDRPRSEVVDGVPVLRRRAYPRAADVHLAPGIAPVIARGGWDLVHLQSVHTLVPPLGMATALASRRPYVLTFHSGGHSSAGRNAVRDAQWKTIAPLLRRADRLIAVSRFERDRFAAAAGIDPSRFAVIGNGGVLPPTPEGVVPVPGRIVSSGRLEEYKGHQRIIAALPRIRQRVPEAHLVVLGTGPYEAPLRALAHEPGRRRRRRHPVGAAGRPAGDGPRASRAPASWRRCRRTRRTPSASWRQ</sequence>
<keyword evidence="1" id="KW-0328">Glycosyltransferase</keyword>
<evidence type="ECO:0000313" key="6">
    <source>
        <dbReference type="EMBL" id="GMA87971.1"/>
    </source>
</evidence>
<dbReference type="Gene3D" id="3.40.50.2000">
    <property type="entry name" value="Glycogen Phosphorylase B"/>
    <property type="match status" value="2"/>
</dbReference>
<feature type="domain" description="Glycosyl transferase family 1" evidence="4">
    <location>
        <begin position="196"/>
        <end position="245"/>
    </location>
</feature>
<evidence type="ECO:0000256" key="3">
    <source>
        <dbReference type="SAM" id="MobiDB-lite"/>
    </source>
</evidence>
<dbReference type="PANTHER" id="PTHR45947:SF3">
    <property type="entry name" value="SULFOQUINOVOSYL TRANSFERASE SQD2"/>
    <property type="match status" value="1"/>
</dbReference>
<dbReference type="PANTHER" id="PTHR45947">
    <property type="entry name" value="SULFOQUINOVOSYL TRANSFERASE SQD2"/>
    <property type="match status" value="1"/>
</dbReference>
<dbReference type="InterPro" id="IPR001296">
    <property type="entry name" value="Glyco_trans_1"/>
</dbReference>
<keyword evidence="2" id="KW-0808">Transferase</keyword>
<protein>
    <recommendedName>
        <fullName evidence="8">D-inositol 3-phosphate glycosyltransferase</fullName>
    </recommendedName>
</protein>
<reference evidence="7" key="1">
    <citation type="journal article" date="2019" name="Int. J. Syst. Evol. Microbiol.">
        <title>The Global Catalogue of Microorganisms (GCM) 10K type strain sequencing project: providing services to taxonomists for standard genome sequencing and annotation.</title>
        <authorList>
            <consortium name="The Broad Institute Genomics Platform"/>
            <consortium name="The Broad Institute Genome Sequencing Center for Infectious Disease"/>
            <person name="Wu L."/>
            <person name="Ma J."/>
        </authorList>
    </citation>
    <scope>NUCLEOTIDE SEQUENCE [LARGE SCALE GENOMIC DNA]</scope>
    <source>
        <strain evidence="7">NBRC 108730</strain>
    </source>
</reference>
<gene>
    <name evidence="6" type="ORF">GCM10025868_32210</name>
</gene>
<keyword evidence="7" id="KW-1185">Reference proteome</keyword>